<feature type="region of interest" description="Disordered" evidence="1">
    <location>
        <begin position="184"/>
        <end position="207"/>
    </location>
</feature>
<dbReference type="PANTHER" id="PTHR34590">
    <property type="entry name" value="OS03G0124300 PROTEIN-RELATED"/>
    <property type="match status" value="1"/>
</dbReference>
<organism evidence="2 3">
    <name type="scientific">Gossypium australe</name>
    <dbReference type="NCBI Taxonomy" id="47621"/>
    <lineage>
        <taxon>Eukaryota</taxon>
        <taxon>Viridiplantae</taxon>
        <taxon>Streptophyta</taxon>
        <taxon>Embryophyta</taxon>
        <taxon>Tracheophyta</taxon>
        <taxon>Spermatophyta</taxon>
        <taxon>Magnoliopsida</taxon>
        <taxon>eudicotyledons</taxon>
        <taxon>Gunneridae</taxon>
        <taxon>Pentapetalae</taxon>
        <taxon>rosids</taxon>
        <taxon>malvids</taxon>
        <taxon>Malvales</taxon>
        <taxon>Malvaceae</taxon>
        <taxon>Malvoideae</taxon>
        <taxon>Gossypium</taxon>
    </lineage>
</organism>
<evidence type="ECO:0000313" key="3">
    <source>
        <dbReference type="Proteomes" id="UP000325315"/>
    </source>
</evidence>
<dbReference type="OrthoDB" id="1903759at2759"/>
<protein>
    <submittedName>
        <fullName evidence="2">Malectin/receptor-like protein kinase family protein</fullName>
    </submittedName>
</protein>
<dbReference type="Proteomes" id="UP000325315">
    <property type="component" value="Unassembled WGS sequence"/>
</dbReference>
<keyword evidence="2" id="KW-0808">Transferase</keyword>
<evidence type="ECO:0000313" key="2">
    <source>
        <dbReference type="EMBL" id="KAA3472915.1"/>
    </source>
</evidence>
<dbReference type="PANTHER" id="PTHR34590:SF5">
    <property type="entry name" value="OS04G0586500 PROTEIN"/>
    <property type="match status" value="1"/>
</dbReference>
<keyword evidence="2" id="KW-0675">Receptor</keyword>
<comment type="caution">
    <text evidence="2">The sequence shown here is derived from an EMBL/GenBank/DDBJ whole genome shotgun (WGS) entry which is preliminary data.</text>
</comment>
<evidence type="ECO:0000256" key="1">
    <source>
        <dbReference type="SAM" id="MobiDB-lite"/>
    </source>
</evidence>
<dbReference type="AlphaFoldDB" id="A0A5B6VV90"/>
<dbReference type="EMBL" id="SMMG02000005">
    <property type="protein sequence ID" value="KAA3472915.1"/>
    <property type="molecule type" value="Genomic_DNA"/>
</dbReference>
<reference evidence="3" key="1">
    <citation type="journal article" date="2019" name="Plant Biotechnol. J.">
        <title>Genome sequencing of the Australian wild diploid species Gossypium australe highlights disease resistance and delayed gland morphogenesis.</title>
        <authorList>
            <person name="Cai Y."/>
            <person name="Cai X."/>
            <person name="Wang Q."/>
            <person name="Wang P."/>
            <person name="Zhang Y."/>
            <person name="Cai C."/>
            <person name="Xu Y."/>
            <person name="Wang K."/>
            <person name="Zhou Z."/>
            <person name="Wang C."/>
            <person name="Geng S."/>
            <person name="Li B."/>
            <person name="Dong Q."/>
            <person name="Hou Y."/>
            <person name="Wang H."/>
            <person name="Ai P."/>
            <person name="Liu Z."/>
            <person name="Yi F."/>
            <person name="Sun M."/>
            <person name="An G."/>
            <person name="Cheng J."/>
            <person name="Zhang Y."/>
            <person name="Shi Q."/>
            <person name="Xie Y."/>
            <person name="Shi X."/>
            <person name="Chang Y."/>
            <person name="Huang F."/>
            <person name="Chen Y."/>
            <person name="Hong S."/>
            <person name="Mi L."/>
            <person name="Sun Q."/>
            <person name="Zhang L."/>
            <person name="Zhou B."/>
            <person name="Peng R."/>
            <person name="Zhang X."/>
            <person name="Liu F."/>
        </authorList>
    </citation>
    <scope>NUCLEOTIDE SEQUENCE [LARGE SCALE GENOMIC DNA]</scope>
    <source>
        <strain evidence="3">cv. PA1801</strain>
    </source>
</reference>
<dbReference type="GO" id="GO:0004714">
    <property type="term" value="F:transmembrane receptor protein tyrosine kinase activity"/>
    <property type="evidence" value="ECO:0007669"/>
    <property type="project" value="InterPro"/>
</dbReference>
<name>A0A5B6VV90_9ROSI</name>
<sequence>MGTEFEVIEFNLTWLFQVDANFTYIVRLHLYEIVHDKLNQRVSNVYINNKLTQVDPDPLDILAWTKVKGIPTYRGYAIVVFDSQGNEMVRICIVPSTLLNPEFYDVLLNGVEIFNLNYGNKNLAGSNPQPSAMFLQSPNELSKSVASKSNNGVATAWAAERVASAFVVVAGETHIQLHGNSYIPKRKSRKSNNCPVSALSQGLPRHF</sequence>
<keyword evidence="2" id="KW-0418">Kinase</keyword>
<gene>
    <name evidence="2" type="ORF">EPI10_023338</name>
</gene>
<dbReference type="Gene3D" id="2.60.120.430">
    <property type="entry name" value="Galactose-binding lectin"/>
    <property type="match status" value="1"/>
</dbReference>
<feature type="compositionally biased region" description="Polar residues" evidence="1">
    <location>
        <begin position="191"/>
        <end position="200"/>
    </location>
</feature>
<accession>A0A5B6VV90</accession>
<keyword evidence="3" id="KW-1185">Reference proteome</keyword>
<dbReference type="InterPro" id="IPR045272">
    <property type="entry name" value="ANXUR1/2-like"/>
</dbReference>
<proteinExistence type="predicted"/>